<evidence type="ECO:0000256" key="1">
    <source>
        <dbReference type="SAM" id="MobiDB-lite"/>
    </source>
</evidence>
<proteinExistence type="predicted"/>
<feature type="compositionally biased region" description="Basic and acidic residues" evidence="1">
    <location>
        <begin position="388"/>
        <end position="403"/>
    </location>
</feature>
<dbReference type="HOGENOM" id="CLU_030560_0_0_9"/>
<dbReference type="CDD" id="cd07341">
    <property type="entry name" value="M56_BlaR1_MecR1_like"/>
    <property type="match status" value="1"/>
</dbReference>
<keyword evidence="2" id="KW-1133">Transmembrane helix</keyword>
<dbReference type="STRING" id="1235802.C823_04154"/>
<dbReference type="Pfam" id="PF05569">
    <property type="entry name" value="Peptidase_M56"/>
    <property type="match status" value="1"/>
</dbReference>
<protein>
    <recommendedName>
        <fullName evidence="3">Peptidase M56 domain-containing protein</fullName>
    </recommendedName>
</protein>
<dbReference type="PANTHER" id="PTHR34978">
    <property type="entry name" value="POSSIBLE SENSOR-TRANSDUCER PROTEIN BLAR"/>
    <property type="match status" value="1"/>
</dbReference>
<dbReference type="AlphaFoldDB" id="N2A1N4"/>
<dbReference type="PATRIC" id="fig|1235802.3.peg.4414"/>
<evidence type="ECO:0000313" key="5">
    <source>
        <dbReference type="Proteomes" id="UP000012589"/>
    </source>
</evidence>
<evidence type="ECO:0000259" key="3">
    <source>
        <dbReference type="Pfam" id="PF05569"/>
    </source>
</evidence>
<dbReference type="Proteomes" id="UP000012589">
    <property type="component" value="Unassembled WGS sequence"/>
</dbReference>
<reference evidence="4 5" key="1">
    <citation type="journal article" date="2014" name="Genome Announc.">
        <title>Draft genome sequences of the altered schaedler flora, a defined bacterial community from gnotobiotic mice.</title>
        <authorList>
            <person name="Wannemuehler M.J."/>
            <person name="Overstreet A.M."/>
            <person name="Ward D.V."/>
            <person name="Phillips G.J."/>
        </authorList>
    </citation>
    <scope>NUCLEOTIDE SEQUENCE [LARGE SCALE GENOMIC DNA]</scope>
    <source>
        <strain evidence="4 5">ASF492</strain>
    </source>
</reference>
<evidence type="ECO:0000313" key="4">
    <source>
        <dbReference type="EMBL" id="EMZ22066.1"/>
    </source>
</evidence>
<feature type="region of interest" description="Disordered" evidence="1">
    <location>
        <begin position="94"/>
        <end position="125"/>
    </location>
</feature>
<feature type="transmembrane region" description="Helical" evidence="2">
    <location>
        <begin position="319"/>
        <end position="338"/>
    </location>
</feature>
<feature type="compositionally biased region" description="Polar residues" evidence="1">
    <location>
        <begin position="94"/>
        <end position="109"/>
    </location>
</feature>
<dbReference type="eggNOG" id="COG4219">
    <property type="taxonomic scope" value="Bacteria"/>
</dbReference>
<accession>N2A1N4</accession>
<dbReference type="EMBL" id="AQFT01000124">
    <property type="protein sequence ID" value="EMZ22066.1"/>
    <property type="molecule type" value="Genomic_DNA"/>
</dbReference>
<feature type="domain" description="Peptidase M56" evidence="3">
    <location>
        <begin position="12"/>
        <end position="312"/>
    </location>
</feature>
<dbReference type="PANTHER" id="PTHR34978:SF3">
    <property type="entry name" value="SLR0241 PROTEIN"/>
    <property type="match status" value="1"/>
</dbReference>
<comment type="caution">
    <text evidence="4">The sequence shown here is derived from an EMBL/GenBank/DDBJ whole genome shotgun (WGS) entry which is preliminary data.</text>
</comment>
<keyword evidence="2" id="KW-0472">Membrane</keyword>
<dbReference type="InterPro" id="IPR052173">
    <property type="entry name" value="Beta-lactam_resp_regulator"/>
</dbReference>
<feature type="region of interest" description="Disordered" evidence="1">
    <location>
        <begin position="344"/>
        <end position="403"/>
    </location>
</feature>
<dbReference type="InterPro" id="IPR008756">
    <property type="entry name" value="Peptidase_M56"/>
</dbReference>
<feature type="transmembrane region" description="Helical" evidence="2">
    <location>
        <begin position="6"/>
        <end position="25"/>
    </location>
</feature>
<feature type="compositionally biased region" description="Basic and acidic residues" evidence="1">
    <location>
        <begin position="351"/>
        <end position="369"/>
    </location>
</feature>
<sequence length="638" mass="71797">MREPYGEIILGIVTSSAFIMAIVLLRALFHKKISMKLQYALWLFVALKLLLAPVPRFESVLSVQRLAGQWESTQQEEAMELSFENDVRQAGTDGWSQESAVQQTDSKQAQAGRENGMADCKKDAGNSGMKESEKVWLCIWIAAIGSVIMFLYFLTGNLRFAGYLCKRRVRFRQDGNPLPVYLVEGLPSPCLYGRAVYMAPELTTEPKRFSYVLAHEYCHYRQGDVVWSILRAVCVILYWWNPLVWLAAYLSKQDCELACDERAIAYLGQAERISYGKTLLSLVAVKPAGKQHLFFTPMMIGGGRNMKQRIQRIAKKQKVAVSGCILVGVLSVLCFVSVSTAKPAQGTNRQETNRQETNRQETNRQEPIKENGLPESDSKGQDAAASDQPDKTEVNSKQVTSDHADLEQAVGQAILSENKERYSGGECVAEGHKILGQEEENGLLTVYVLTMYGEYAFENGRFIKDSGTGVIPAVIKFSGDERNGYVLEDMEWPRDGGYYLLSIREMFPESLQEACISVTDEISEELSRQEKAYAEKYLKEINRTAQTGEYADVEHKLLTDAGVSAQVSNQLDETAKGKSMNYPYFIGNVEKIEDGVRYVYETKTDEKAREIIYTKTEYDTGTIIEELRYDMDTGAEIK</sequence>
<feature type="transmembrane region" description="Helical" evidence="2">
    <location>
        <begin position="134"/>
        <end position="154"/>
    </location>
</feature>
<keyword evidence="2" id="KW-0812">Transmembrane</keyword>
<name>N2A1N4_9FIRM</name>
<evidence type="ECO:0000256" key="2">
    <source>
        <dbReference type="SAM" id="Phobius"/>
    </source>
</evidence>
<keyword evidence="5" id="KW-1185">Reference proteome</keyword>
<organism evidence="4 5">
    <name type="scientific">Eubacterium plexicaudatum ASF492</name>
    <dbReference type="NCBI Taxonomy" id="1235802"/>
    <lineage>
        <taxon>Bacteria</taxon>
        <taxon>Bacillati</taxon>
        <taxon>Bacillota</taxon>
        <taxon>Clostridia</taxon>
        <taxon>Eubacteriales</taxon>
        <taxon>Eubacteriaceae</taxon>
        <taxon>Eubacterium</taxon>
    </lineage>
</organism>
<gene>
    <name evidence="4" type="ORF">C823_04154</name>
</gene>